<protein>
    <recommendedName>
        <fullName evidence="9">Monocarboxylate transporter</fullName>
    </recommendedName>
</protein>
<evidence type="ECO:0000256" key="3">
    <source>
        <dbReference type="ARBA" id="ARBA00022692"/>
    </source>
</evidence>
<sequence length="188" mass="21050">MHVSDQSLYNFFAYDDHCSGFHFLDRGFHEEEGSIVIAVLSFGDLLGRLCLGWVTDKGFMDVSRFMLGVMILQGINVASLPFMSTKEAIYTSLCIFGLLQGSLFIRHSVLVQKYVGNNAQSIAMGCMDFFPGLLGLGLPVYIGYFRDTLGTYNSMFYINGAVSAFVGLFWVFEPYFVRCNLSTDKLPE</sequence>
<name>A0AAV4M7I5_CAEEX</name>
<evidence type="ECO:0000256" key="1">
    <source>
        <dbReference type="ARBA" id="ARBA00004141"/>
    </source>
</evidence>
<keyword evidence="5 6" id="KW-0472">Membrane</keyword>
<reference evidence="7 8" key="1">
    <citation type="submission" date="2021-06" db="EMBL/GenBank/DDBJ databases">
        <title>Caerostris extrusa draft genome.</title>
        <authorList>
            <person name="Kono N."/>
            <person name="Arakawa K."/>
        </authorList>
    </citation>
    <scope>NUCLEOTIDE SEQUENCE [LARGE SCALE GENOMIC DNA]</scope>
</reference>
<evidence type="ECO:0000256" key="2">
    <source>
        <dbReference type="ARBA" id="ARBA00022448"/>
    </source>
</evidence>
<dbReference type="InterPro" id="IPR011701">
    <property type="entry name" value="MFS"/>
</dbReference>
<keyword evidence="3 6" id="KW-0812">Transmembrane</keyword>
<dbReference type="Pfam" id="PF07690">
    <property type="entry name" value="MFS_1"/>
    <property type="match status" value="1"/>
</dbReference>
<keyword evidence="8" id="KW-1185">Reference proteome</keyword>
<dbReference type="Proteomes" id="UP001054945">
    <property type="component" value="Unassembled WGS sequence"/>
</dbReference>
<dbReference type="InterPro" id="IPR052983">
    <property type="entry name" value="MFS_Riboflavin_Transporter"/>
</dbReference>
<feature type="transmembrane region" description="Helical" evidence="6">
    <location>
        <begin position="65"/>
        <end position="83"/>
    </location>
</feature>
<dbReference type="SUPFAM" id="SSF103473">
    <property type="entry name" value="MFS general substrate transporter"/>
    <property type="match status" value="1"/>
</dbReference>
<evidence type="ECO:0000256" key="4">
    <source>
        <dbReference type="ARBA" id="ARBA00022989"/>
    </source>
</evidence>
<feature type="transmembrane region" description="Helical" evidence="6">
    <location>
        <begin position="154"/>
        <end position="172"/>
    </location>
</feature>
<dbReference type="PANTHER" id="PTHR43385:SF1">
    <property type="entry name" value="RIBOFLAVIN TRANSPORTER RIBJ"/>
    <property type="match status" value="1"/>
</dbReference>
<dbReference type="EMBL" id="BPLR01019487">
    <property type="protein sequence ID" value="GIX68386.1"/>
    <property type="molecule type" value="Genomic_DNA"/>
</dbReference>
<organism evidence="7 8">
    <name type="scientific">Caerostris extrusa</name>
    <name type="common">Bark spider</name>
    <name type="synonym">Caerostris bankana</name>
    <dbReference type="NCBI Taxonomy" id="172846"/>
    <lineage>
        <taxon>Eukaryota</taxon>
        <taxon>Metazoa</taxon>
        <taxon>Ecdysozoa</taxon>
        <taxon>Arthropoda</taxon>
        <taxon>Chelicerata</taxon>
        <taxon>Arachnida</taxon>
        <taxon>Araneae</taxon>
        <taxon>Araneomorphae</taxon>
        <taxon>Entelegynae</taxon>
        <taxon>Araneoidea</taxon>
        <taxon>Araneidae</taxon>
        <taxon>Caerostris</taxon>
    </lineage>
</organism>
<comment type="subcellular location">
    <subcellularLocation>
        <location evidence="1">Membrane</location>
        <topology evidence="1">Multi-pass membrane protein</topology>
    </subcellularLocation>
</comment>
<feature type="transmembrane region" description="Helical" evidence="6">
    <location>
        <begin position="121"/>
        <end position="142"/>
    </location>
</feature>
<evidence type="ECO:0000313" key="8">
    <source>
        <dbReference type="Proteomes" id="UP001054945"/>
    </source>
</evidence>
<comment type="caution">
    <text evidence="7">The sequence shown here is derived from an EMBL/GenBank/DDBJ whole genome shotgun (WGS) entry which is preliminary data.</text>
</comment>
<evidence type="ECO:0000256" key="6">
    <source>
        <dbReference type="SAM" id="Phobius"/>
    </source>
</evidence>
<accession>A0AAV4M7I5</accession>
<dbReference type="Gene3D" id="1.20.1250.20">
    <property type="entry name" value="MFS general substrate transporter like domains"/>
    <property type="match status" value="1"/>
</dbReference>
<feature type="transmembrane region" description="Helical" evidence="6">
    <location>
        <begin position="33"/>
        <end position="53"/>
    </location>
</feature>
<keyword evidence="4 6" id="KW-1133">Transmembrane helix</keyword>
<dbReference type="GO" id="GO:0022857">
    <property type="term" value="F:transmembrane transporter activity"/>
    <property type="evidence" value="ECO:0007669"/>
    <property type="project" value="InterPro"/>
</dbReference>
<proteinExistence type="predicted"/>
<evidence type="ECO:0000256" key="5">
    <source>
        <dbReference type="ARBA" id="ARBA00023136"/>
    </source>
</evidence>
<dbReference type="PANTHER" id="PTHR43385">
    <property type="entry name" value="RIBOFLAVIN TRANSPORTER RIBJ"/>
    <property type="match status" value="1"/>
</dbReference>
<evidence type="ECO:0000313" key="7">
    <source>
        <dbReference type="EMBL" id="GIX68386.1"/>
    </source>
</evidence>
<evidence type="ECO:0008006" key="9">
    <source>
        <dbReference type="Google" id="ProtNLM"/>
    </source>
</evidence>
<dbReference type="GO" id="GO:0016020">
    <property type="term" value="C:membrane"/>
    <property type="evidence" value="ECO:0007669"/>
    <property type="project" value="UniProtKB-SubCell"/>
</dbReference>
<dbReference type="InterPro" id="IPR036259">
    <property type="entry name" value="MFS_trans_sf"/>
</dbReference>
<keyword evidence="2" id="KW-0813">Transport</keyword>
<dbReference type="AlphaFoldDB" id="A0AAV4M7I5"/>
<gene>
    <name evidence="7" type="primary">AVEN_28600_1</name>
    <name evidence="7" type="ORF">CEXT_154771</name>
</gene>
<feature type="transmembrane region" description="Helical" evidence="6">
    <location>
        <begin position="89"/>
        <end position="109"/>
    </location>
</feature>